<dbReference type="Proteomes" id="UP000437862">
    <property type="component" value="Chromosome"/>
</dbReference>
<proteinExistence type="predicted"/>
<organism evidence="2 3">
    <name type="scientific">Pseudoduganella flava</name>
    <dbReference type="NCBI Taxonomy" id="871742"/>
    <lineage>
        <taxon>Bacteria</taxon>
        <taxon>Pseudomonadati</taxon>
        <taxon>Pseudomonadota</taxon>
        <taxon>Betaproteobacteria</taxon>
        <taxon>Burkholderiales</taxon>
        <taxon>Oxalobacteraceae</taxon>
        <taxon>Telluria group</taxon>
        <taxon>Pseudoduganella</taxon>
    </lineage>
</organism>
<dbReference type="EMBL" id="CP046904">
    <property type="protein sequence ID" value="QGZ43394.1"/>
    <property type="molecule type" value="Genomic_DNA"/>
</dbReference>
<gene>
    <name evidence="2" type="ORF">GO485_29825</name>
</gene>
<keyword evidence="3" id="KW-1185">Reference proteome</keyword>
<feature type="domain" description="DUF4440" evidence="1">
    <location>
        <begin position="27"/>
        <end position="131"/>
    </location>
</feature>
<evidence type="ECO:0000313" key="3">
    <source>
        <dbReference type="Proteomes" id="UP000437862"/>
    </source>
</evidence>
<protein>
    <submittedName>
        <fullName evidence="2">DUF4440 domain-containing protein</fullName>
    </submittedName>
</protein>
<dbReference type="Gene3D" id="3.10.450.50">
    <property type="match status" value="1"/>
</dbReference>
<accession>A0ABX6G0W9</accession>
<evidence type="ECO:0000313" key="2">
    <source>
        <dbReference type="EMBL" id="QGZ43394.1"/>
    </source>
</evidence>
<sequence>MLLASSYSACAWAGPSELDNAALRRQVIATERAFAASMANRDFDAFKTFLSDEAIFYAGNGILRGKEAVADAWKPFFDGAEAPFSWAPDRVSVLTSGTLAHSSGPVKDPAGQVTGRFNSVWRQEGQGRWRIVFDKGEDVCNCRQQAGARPEAMVE</sequence>
<reference evidence="2 3" key="1">
    <citation type="submission" date="2019-12" db="EMBL/GenBank/DDBJ databases">
        <title>Draft Genome Sequences of Six Type Strains of the Genus Massilia.</title>
        <authorList>
            <person name="Miess H."/>
            <person name="Frediansyah A."/>
            <person name="Goeker M."/>
            <person name="Gross H."/>
        </authorList>
    </citation>
    <scope>NUCLEOTIDE SEQUENCE [LARGE SCALE GENOMIC DNA]</scope>
    <source>
        <strain evidence="2 3">DSM 26639</strain>
    </source>
</reference>
<dbReference type="InterPro" id="IPR032710">
    <property type="entry name" value="NTF2-like_dom_sf"/>
</dbReference>
<dbReference type="InterPro" id="IPR027843">
    <property type="entry name" value="DUF4440"/>
</dbReference>
<name>A0ABX6G0W9_9BURK</name>
<dbReference type="SUPFAM" id="SSF54427">
    <property type="entry name" value="NTF2-like"/>
    <property type="match status" value="1"/>
</dbReference>
<dbReference type="Pfam" id="PF14534">
    <property type="entry name" value="DUF4440"/>
    <property type="match status" value="1"/>
</dbReference>
<evidence type="ECO:0000259" key="1">
    <source>
        <dbReference type="Pfam" id="PF14534"/>
    </source>
</evidence>